<gene>
    <name evidence="1" type="ORF">BC781_107138</name>
</gene>
<evidence type="ECO:0000313" key="1">
    <source>
        <dbReference type="EMBL" id="PWJ38548.1"/>
    </source>
</evidence>
<evidence type="ECO:0000313" key="2">
    <source>
        <dbReference type="Proteomes" id="UP000245535"/>
    </source>
</evidence>
<proteinExistence type="predicted"/>
<dbReference type="EMBL" id="QGDO01000007">
    <property type="protein sequence ID" value="PWJ38548.1"/>
    <property type="molecule type" value="Genomic_DNA"/>
</dbReference>
<dbReference type="RefSeq" id="WP_211323918.1">
    <property type="nucleotide sequence ID" value="NZ_QGDO01000007.1"/>
</dbReference>
<sequence length="97" mass="11196">MVIIQILLGLIWNEKFDVNNIEYSSQTQEQSTHMYIDKAIIQDVGLAPWLFNLYIDPKEEIPVGHRRNAWLATMGQKLKEHAATFKKYPPKNIGLGN</sequence>
<organism evidence="1 2">
    <name type="scientific">Sediminitomix flava</name>
    <dbReference type="NCBI Taxonomy" id="379075"/>
    <lineage>
        <taxon>Bacteria</taxon>
        <taxon>Pseudomonadati</taxon>
        <taxon>Bacteroidota</taxon>
        <taxon>Cytophagia</taxon>
        <taxon>Cytophagales</taxon>
        <taxon>Flammeovirgaceae</taxon>
        <taxon>Sediminitomix</taxon>
    </lineage>
</organism>
<accession>A0A315Z500</accession>
<reference evidence="1 2" key="1">
    <citation type="submission" date="2018-03" db="EMBL/GenBank/DDBJ databases">
        <title>Genomic Encyclopedia of Archaeal and Bacterial Type Strains, Phase II (KMG-II): from individual species to whole genera.</title>
        <authorList>
            <person name="Goeker M."/>
        </authorList>
    </citation>
    <scope>NUCLEOTIDE SEQUENCE [LARGE SCALE GENOMIC DNA]</scope>
    <source>
        <strain evidence="1 2">DSM 28229</strain>
    </source>
</reference>
<keyword evidence="2" id="KW-1185">Reference proteome</keyword>
<dbReference type="Proteomes" id="UP000245535">
    <property type="component" value="Unassembled WGS sequence"/>
</dbReference>
<protein>
    <submittedName>
        <fullName evidence="1">Uncharacterized protein</fullName>
    </submittedName>
</protein>
<comment type="caution">
    <text evidence="1">The sequence shown here is derived from an EMBL/GenBank/DDBJ whole genome shotgun (WGS) entry which is preliminary data.</text>
</comment>
<name>A0A315Z500_SEDFL</name>
<dbReference type="AlphaFoldDB" id="A0A315Z500"/>